<dbReference type="GeneID" id="39493918"/>
<gene>
    <name evidence="1" type="ORF">EKD16_25085</name>
</gene>
<dbReference type="OrthoDB" id="9856828at2"/>
<keyword evidence="2" id="KW-1185">Reference proteome</keyword>
<organism evidence="1 2">
    <name type="scientific">Streptomonospora litoralis</name>
    <dbReference type="NCBI Taxonomy" id="2498135"/>
    <lineage>
        <taxon>Bacteria</taxon>
        <taxon>Bacillati</taxon>
        <taxon>Actinomycetota</taxon>
        <taxon>Actinomycetes</taxon>
        <taxon>Streptosporangiales</taxon>
        <taxon>Nocardiopsidaceae</taxon>
        <taxon>Streptomonospora</taxon>
    </lineage>
</organism>
<dbReference type="KEGG" id="strr:EKD16_25085"/>
<name>A0A4P6Q7I3_9ACTN</name>
<dbReference type="Proteomes" id="UP000292235">
    <property type="component" value="Plasmid phiM2"/>
</dbReference>
<evidence type="ECO:0000313" key="2">
    <source>
        <dbReference type="Proteomes" id="UP000292235"/>
    </source>
</evidence>
<dbReference type="EMBL" id="CP036456">
    <property type="protein sequence ID" value="QBI56758.1"/>
    <property type="molecule type" value="Genomic_DNA"/>
</dbReference>
<protein>
    <submittedName>
        <fullName evidence="1">Uncharacterized protein</fullName>
    </submittedName>
</protein>
<dbReference type="RefSeq" id="WP_131102930.1">
    <property type="nucleotide sequence ID" value="NZ_CP036456.1"/>
</dbReference>
<sequence length="124" mass="13450">MSNRMATDAGLAAYRQLMAIKMVCDLRSVGYVAARIRMAGIVGERDSTDNSPVGLWLCQELRDAGVPVGSCRWIGTHFDVYDEQGAHLAAFVIGDGPLYDLECRINDLAEEFADLVAGGEADPR</sequence>
<geneLocation type="plasmid" evidence="2">
    <name>phim2</name>
</geneLocation>
<dbReference type="AlphaFoldDB" id="A0A4P6Q7I3"/>
<evidence type="ECO:0000313" key="1">
    <source>
        <dbReference type="EMBL" id="QBI56758.1"/>
    </source>
</evidence>
<proteinExistence type="predicted"/>
<accession>A0A4P6Q7I3</accession>
<keyword evidence="1" id="KW-0614">Plasmid</keyword>
<reference evidence="1 2" key="1">
    <citation type="submission" date="2019-02" db="EMBL/GenBank/DDBJ databases">
        <authorList>
            <person name="Khodamoradi S."/>
            <person name="Hahnke R.L."/>
            <person name="Kaempfer P."/>
            <person name="Schumann P."/>
            <person name="Rohde M."/>
            <person name="Steinert M."/>
            <person name="Luzhetskyy A."/>
            <person name="Wink J."/>
            <person name="Ruckert C."/>
        </authorList>
    </citation>
    <scope>NUCLEOTIDE SEQUENCE [LARGE SCALE GENOMIC DNA]</scope>
    <source>
        <strain evidence="1 2">M2</strain>
        <plasmid evidence="2">phim2</plasmid>
    </source>
</reference>